<evidence type="ECO:0000313" key="2">
    <source>
        <dbReference type="Proteomes" id="UP000005220"/>
    </source>
</evidence>
<dbReference type="PANTHER" id="PTHR28283:SF1">
    <property type="entry name" value="3',5'-CYCLIC-NUCLEOTIDE PHOSPHODIESTERASE 1"/>
    <property type="match status" value="1"/>
</dbReference>
<dbReference type="AlphaFoldDB" id="H2B155"/>
<evidence type="ECO:0008006" key="3">
    <source>
        <dbReference type="Google" id="ProtNLM"/>
    </source>
</evidence>
<dbReference type="Gene3D" id="3.60.15.10">
    <property type="entry name" value="Ribonuclease Z/Hydroxyacylglutathione hydrolase-like"/>
    <property type="match status" value="1"/>
</dbReference>
<protein>
    <recommendedName>
        <fullName evidence="3">3',5'-cyclic-nucleotide phosphodiesterase</fullName>
    </recommendedName>
</protein>
<dbReference type="Pfam" id="PF02112">
    <property type="entry name" value="PDEase_II"/>
    <property type="match status" value="1"/>
</dbReference>
<dbReference type="HOGENOM" id="CLU_016658_2_1_1"/>
<dbReference type="GO" id="GO:0004115">
    <property type="term" value="F:3',5'-cyclic-AMP phosphodiesterase activity"/>
    <property type="evidence" value="ECO:0007669"/>
    <property type="project" value="EnsemblFungi"/>
</dbReference>
<dbReference type="PANTHER" id="PTHR28283">
    <property type="entry name" value="3',5'-CYCLIC-NUCLEOTIDE PHOSPHODIESTERASE 1"/>
    <property type="match status" value="1"/>
</dbReference>
<dbReference type="GO" id="GO:1902660">
    <property type="term" value="P:negative regulation of glucose mediated signaling pathway"/>
    <property type="evidence" value="ECO:0007669"/>
    <property type="project" value="TreeGrafter"/>
</dbReference>
<dbReference type="SUPFAM" id="SSF56281">
    <property type="entry name" value="Metallo-hydrolase/oxidoreductase"/>
    <property type="match status" value="1"/>
</dbReference>
<keyword evidence="2" id="KW-1185">Reference proteome</keyword>
<dbReference type="FunCoup" id="H2B155">
    <property type="interactions" value="69"/>
</dbReference>
<dbReference type="eggNOG" id="ENOG502RFKK">
    <property type="taxonomic scope" value="Eukaryota"/>
</dbReference>
<reference evidence="1 2" key="1">
    <citation type="journal article" date="2011" name="Proc. Natl. Acad. Sci. U.S.A.">
        <title>Evolutionary erosion of yeast sex chromosomes by mating-type switching accidents.</title>
        <authorList>
            <person name="Gordon J.L."/>
            <person name="Armisen D."/>
            <person name="Proux-Wera E."/>
            <person name="Oheigeartaigh S.S."/>
            <person name="Byrne K.P."/>
            <person name="Wolfe K.H."/>
        </authorList>
    </citation>
    <scope>NUCLEOTIDE SEQUENCE [LARGE SCALE GENOMIC DNA]</scope>
    <source>
        <strain evidence="2">ATCC 22294 / BCRC 22015 / CBS 2517 / CECT 1963 / NBRC 1671 / NRRL Y-8276</strain>
    </source>
</reference>
<dbReference type="EMBL" id="HE650830">
    <property type="protein sequence ID" value="CCF60355.1"/>
    <property type="molecule type" value="Genomic_DNA"/>
</dbReference>
<sequence>MPSFEIVILGAVGGPYEQATQCFMLRPYGLEGTMESICIDGGAGINQIAWLLMQYKKQAINESVRENFFRESGEILLQDFIDTNIPHQYGFPNSLLSQLDLSLPVHVNAVLIYEGIKEFYITHPHLDHIGAMVLNSPLLFEPNPNSADPKQEKTLYSLPFTSKAIREHIFNDEIWPDLMLEGSEPLMIQDLKEEKAHKSKTFPNWKITAFPVHHGNRVTRPSAKIYSSAFVIQNEFNKDAIAIFGDVEQDELISKIWQHIVDNVPAGSLKAILIECSSPDNINPTNLYGHLSPKLLIHEIKCLSELYKSGLSGLDVIITHVKFSKFNLREDPRVTILNQIKKYAAMETALNGVNFSMTLEGISYIR</sequence>
<dbReference type="PRINTS" id="PR00388">
    <property type="entry name" value="PDIESTERASE2"/>
</dbReference>
<evidence type="ECO:0000313" key="1">
    <source>
        <dbReference type="EMBL" id="CCF60355.1"/>
    </source>
</evidence>
<dbReference type="InParanoid" id="H2B155"/>
<dbReference type="KEGG" id="kaf:KAFR_0J02910"/>
<organism evidence="1 2">
    <name type="scientific">Kazachstania africana (strain ATCC 22294 / BCRC 22015 / CBS 2517 / CECT 1963 / NBRC 1671 / NRRL Y-8276)</name>
    <name type="common">Yeast</name>
    <name type="synonym">Kluyveromyces africanus</name>
    <dbReference type="NCBI Taxonomy" id="1071382"/>
    <lineage>
        <taxon>Eukaryota</taxon>
        <taxon>Fungi</taxon>
        <taxon>Dikarya</taxon>
        <taxon>Ascomycota</taxon>
        <taxon>Saccharomycotina</taxon>
        <taxon>Saccharomycetes</taxon>
        <taxon>Saccharomycetales</taxon>
        <taxon>Saccharomycetaceae</taxon>
        <taxon>Kazachstania</taxon>
    </lineage>
</organism>
<dbReference type="Proteomes" id="UP000005220">
    <property type="component" value="Chromosome 10"/>
</dbReference>
<dbReference type="GO" id="GO:0007189">
    <property type="term" value="P:adenylate cyclase-activating G protein-coupled receptor signaling pathway"/>
    <property type="evidence" value="ECO:0007669"/>
    <property type="project" value="EnsemblFungi"/>
</dbReference>
<dbReference type="CDD" id="cd07735">
    <property type="entry name" value="class_II_PDE_MBL-fold"/>
    <property type="match status" value="1"/>
</dbReference>
<proteinExistence type="predicted"/>
<dbReference type="RefSeq" id="XP_003959490.1">
    <property type="nucleotide sequence ID" value="XM_003959441.1"/>
</dbReference>
<dbReference type="OrthoDB" id="258495at2759"/>
<accession>H2B155</accession>
<dbReference type="GO" id="GO:0006198">
    <property type="term" value="P:cAMP catabolic process"/>
    <property type="evidence" value="ECO:0007669"/>
    <property type="project" value="InterPro"/>
</dbReference>
<name>H2B155_KAZAF</name>
<dbReference type="InterPro" id="IPR000396">
    <property type="entry name" value="Pdiesterase2"/>
</dbReference>
<dbReference type="GeneID" id="13884004"/>
<gene>
    <name evidence="1" type="primary">KAFR0J02910</name>
    <name evidence="1" type="ORF">KAFR_0J02910</name>
</gene>
<dbReference type="GO" id="GO:0047555">
    <property type="term" value="F:3',5'-cyclic-GMP phosphodiesterase activity"/>
    <property type="evidence" value="ECO:0007669"/>
    <property type="project" value="TreeGrafter"/>
</dbReference>
<dbReference type="InterPro" id="IPR036866">
    <property type="entry name" value="RibonucZ/Hydroxyglut_hydro"/>
</dbReference>
<dbReference type="STRING" id="1071382.H2B155"/>